<keyword evidence="2 7" id="KW-0808">Transferase</keyword>
<proteinExistence type="inferred from homology"/>
<evidence type="ECO:0000256" key="1">
    <source>
        <dbReference type="ARBA" id="ARBA00004141"/>
    </source>
</evidence>
<evidence type="ECO:0000313" key="10">
    <source>
        <dbReference type="EMBL" id="CAD8891601.1"/>
    </source>
</evidence>
<sequence>MTDFSKGLELKEMKFRDLKPLKTEITTDDFDDFHVDDGFVPSDDPATSTDPLKTPSRKCRFKSKKSKTSKILAPTLVSPNAPSPPLEPLHPILSCSSKIGNCYVLMPRRYHATNYCPSVIKDEKESDASLWRWRGPVLGPHMCGFAFTNILLHVASFFVTRSSLRTGPVFGGLSIAFWTTAAVMLLAVGTNDPGFVTPGTEYTEEDGPVRPEEEEGDDDDAEFGLVSGGAKRRSQGRKSLGTGRWCDFCNTNQPKGAQHCLDCGLCVEGYDHHCPWMGTCVGKNNFKYFTIFNLTWVVYFFFAMVFVVTGPSFQNSKRASLHTYGVVKGFNGTKAHHRIHVSEGGAHLGF</sequence>
<feature type="transmembrane region" description="Helical" evidence="7">
    <location>
        <begin position="286"/>
        <end position="308"/>
    </location>
</feature>
<dbReference type="Pfam" id="PF01529">
    <property type="entry name" value="DHHC"/>
    <property type="match status" value="1"/>
</dbReference>
<name>A0A7S1BLT0_9STRA</name>
<comment type="similarity">
    <text evidence="7">Belongs to the DHHC palmitoyltransferase family.</text>
</comment>
<feature type="region of interest" description="Disordered" evidence="8">
    <location>
        <begin position="197"/>
        <end position="240"/>
    </location>
</feature>
<evidence type="ECO:0000256" key="4">
    <source>
        <dbReference type="ARBA" id="ARBA00022989"/>
    </source>
</evidence>
<evidence type="ECO:0000256" key="5">
    <source>
        <dbReference type="ARBA" id="ARBA00023136"/>
    </source>
</evidence>
<dbReference type="GO" id="GO:0005783">
    <property type="term" value="C:endoplasmic reticulum"/>
    <property type="evidence" value="ECO:0007669"/>
    <property type="project" value="TreeGrafter"/>
</dbReference>
<dbReference type="GO" id="GO:0019706">
    <property type="term" value="F:protein-cysteine S-palmitoyltransferase activity"/>
    <property type="evidence" value="ECO:0007669"/>
    <property type="project" value="UniProtKB-EC"/>
</dbReference>
<dbReference type="InterPro" id="IPR001594">
    <property type="entry name" value="Palmitoyltrfase_DHHC"/>
</dbReference>
<dbReference type="GO" id="GO:0006612">
    <property type="term" value="P:protein targeting to membrane"/>
    <property type="evidence" value="ECO:0007669"/>
    <property type="project" value="TreeGrafter"/>
</dbReference>
<keyword evidence="4 7" id="KW-1133">Transmembrane helix</keyword>
<dbReference type="EMBL" id="HBFR01026140">
    <property type="protein sequence ID" value="CAD8891601.1"/>
    <property type="molecule type" value="Transcribed_RNA"/>
</dbReference>
<dbReference type="PANTHER" id="PTHR22883">
    <property type="entry name" value="ZINC FINGER DHHC DOMAIN CONTAINING PROTEIN"/>
    <property type="match status" value="1"/>
</dbReference>
<keyword evidence="3 7" id="KW-0812">Transmembrane</keyword>
<comment type="catalytic activity">
    <reaction evidence="7">
        <text>L-cysteinyl-[protein] + hexadecanoyl-CoA = S-hexadecanoyl-L-cysteinyl-[protein] + CoA</text>
        <dbReference type="Rhea" id="RHEA:36683"/>
        <dbReference type="Rhea" id="RHEA-COMP:10131"/>
        <dbReference type="Rhea" id="RHEA-COMP:11032"/>
        <dbReference type="ChEBI" id="CHEBI:29950"/>
        <dbReference type="ChEBI" id="CHEBI:57287"/>
        <dbReference type="ChEBI" id="CHEBI:57379"/>
        <dbReference type="ChEBI" id="CHEBI:74151"/>
        <dbReference type="EC" id="2.3.1.225"/>
    </reaction>
</comment>
<gene>
    <name evidence="10" type="ORF">CHYS00102_LOCUS18807</name>
</gene>
<keyword evidence="6 7" id="KW-0012">Acyltransferase</keyword>
<comment type="subcellular location">
    <subcellularLocation>
        <location evidence="1">Membrane</location>
        <topology evidence="1">Multi-pass membrane protein</topology>
    </subcellularLocation>
</comment>
<protein>
    <recommendedName>
        <fullName evidence="7">Palmitoyltransferase</fullName>
        <ecNumber evidence="7">2.3.1.225</ecNumber>
    </recommendedName>
</protein>
<dbReference type="EC" id="2.3.1.225" evidence="7"/>
<evidence type="ECO:0000259" key="9">
    <source>
        <dbReference type="Pfam" id="PF01529"/>
    </source>
</evidence>
<evidence type="ECO:0000256" key="2">
    <source>
        <dbReference type="ARBA" id="ARBA00022679"/>
    </source>
</evidence>
<feature type="domain" description="Palmitoyltransferase DHHC" evidence="9">
    <location>
        <begin position="243"/>
        <end position="311"/>
    </location>
</feature>
<feature type="transmembrane region" description="Helical" evidence="7">
    <location>
        <begin position="167"/>
        <end position="188"/>
    </location>
</feature>
<comment type="domain">
    <text evidence="7">The DHHC domain is required for palmitoyltransferase activity.</text>
</comment>
<dbReference type="InterPro" id="IPR039859">
    <property type="entry name" value="PFA4/ZDH16/20/ERF2-like"/>
</dbReference>
<keyword evidence="5 7" id="KW-0472">Membrane</keyword>
<feature type="compositionally biased region" description="Acidic residues" evidence="8">
    <location>
        <begin position="202"/>
        <end position="222"/>
    </location>
</feature>
<evidence type="ECO:0000256" key="7">
    <source>
        <dbReference type="RuleBase" id="RU079119"/>
    </source>
</evidence>
<organism evidence="10">
    <name type="scientific">Corethron hystrix</name>
    <dbReference type="NCBI Taxonomy" id="216773"/>
    <lineage>
        <taxon>Eukaryota</taxon>
        <taxon>Sar</taxon>
        <taxon>Stramenopiles</taxon>
        <taxon>Ochrophyta</taxon>
        <taxon>Bacillariophyta</taxon>
        <taxon>Coscinodiscophyceae</taxon>
        <taxon>Corethrophycidae</taxon>
        <taxon>Corethrales</taxon>
        <taxon>Corethraceae</taxon>
        <taxon>Corethron</taxon>
    </lineage>
</organism>
<dbReference type="GO" id="GO:0016020">
    <property type="term" value="C:membrane"/>
    <property type="evidence" value="ECO:0007669"/>
    <property type="project" value="UniProtKB-SubCell"/>
</dbReference>
<dbReference type="PROSITE" id="PS50216">
    <property type="entry name" value="DHHC"/>
    <property type="match status" value="1"/>
</dbReference>
<evidence type="ECO:0000256" key="8">
    <source>
        <dbReference type="SAM" id="MobiDB-lite"/>
    </source>
</evidence>
<evidence type="ECO:0000256" key="6">
    <source>
        <dbReference type="ARBA" id="ARBA00023315"/>
    </source>
</evidence>
<evidence type="ECO:0000256" key="3">
    <source>
        <dbReference type="ARBA" id="ARBA00022692"/>
    </source>
</evidence>
<feature type="transmembrane region" description="Helical" evidence="7">
    <location>
        <begin position="138"/>
        <end position="160"/>
    </location>
</feature>
<accession>A0A7S1BLT0</accession>
<reference evidence="10" key="1">
    <citation type="submission" date="2021-01" db="EMBL/GenBank/DDBJ databases">
        <authorList>
            <person name="Corre E."/>
            <person name="Pelletier E."/>
            <person name="Niang G."/>
            <person name="Scheremetjew M."/>
            <person name="Finn R."/>
            <person name="Kale V."/>
            <person name="Holt S."/>
            <person name="Cochrane G."/>
            <person name="Meng A."/>
            <person name="Brown T."/>
            <person name="Cohen L."/>
        </authorList>
    </citation>
    <scope>NUCLEOTIDE SEQUENCE</scope>
    <source>
        <strain evidence="10">308</strain>
    </source>
</reference>
<dbReference type="AlphaFoldDB" id="A0A7S1BLT0"/>
<dbReference type="GO" id="GO:0005794">
    <property type="term" value="C:Golgi apparatus"/>
    <property type="evidence" value="ECO:0007669"/>
    <property type="project" value="TreeGrafter"/>
</dbReference>